<keyword evidence="3" id="KW-0862">Zinc</keyword>
<evidence type="ECO:0000256" key="3">
    <source>
        <dbReference type="ARBA" id="ARBA00022833"/>
    </source>
</evidence>
<feature type="region of interest" description="Disordered" evidence="5">
    <location>
        <begin position="1"/>
        <end position="73"/>
    </location>
</feature>
<protein>
    <recommendedName>
        <fullName evidence="6">BED-type domain-containing protein</fullName>
    </recommendedName>
</protein>
<evidence type="ECO:0000256" key="4">
    <source>
        <dbReference type="PROSITE-ProRule" id="PRU00027"/>
    </source>
</evidence>
<feature type="compositionally biased region" description="Low complexity" evidence="5">
    <location>
        <begin position="43"/>
        <end position="60"/>
    </location>
</feature>
<evidence type="ECO:0000313" key="8">
    <source>
        <dbReference type="Proteomes" id="UP001286313"/>
    </source>
</evidence>
<dbReference type="InterPro" id="IPR003656">
    <property type="entry name" value="Znf_BED"/>
</dbReference>
<dbReference type="PROSITE" id="PS50808">
    <property type="entry name" value="ZF_BED"/>
    <property type="match status" value="1"/>
</dbReference>
<evidence type="ECO:0000256" key="2">
    <source>
        <dbReference type="ARBA" id="ARBA00022771"/>
    </source>
</evidence>
<evidence type="ECO:0000313" key="7">
    <source>
        <dbReference type="EMBL" id="KAK3878135.1"/>
    </source>
</evidence>
<proteinExistence type="predicted"/>
<name>A0AAE1FR65_PETCI</name>
<organism evidence="7 8">
    <name type="scientific">Petrolisthes cinctipes</name>
    <name type="common">Flat porcelain crab</name>
    <dbReference type="NCBI Taxonomy" id="88211"/>
    <lineage>
        <taxon>Eukaryota</taxon>
        <taxon>Metazoa</taxon>
        <taxon>Ecdysozoa</taxon>
        <taxon>Arthropoda</taxon>
        <taxon>Crustacea</taxon>
        <taxon>Multicrustacea</taxon>
        <taxon>Malacostraca</taxon>
        <taxon>Eumalacostraca</taxon>
        <taxon>Eucarida</taxon>
        <taxon>Decapoda</taxon>
        <taxon>Pleocyemata</taxon>
        <taxon>Anomura</taxon>
        <taxon>Galatheoidea</taxon>
        <taxon>Porcellanidae</taxon>
        <taxon>Petrolisthes</taxon>
    </lineage>
</organism>
<dbReference type="GO" id="GO:0008270">
    <property type="term" value="F:zinc ion binding"/>
    <property type="evidence" value="ECO:0007669"/>
    <property type="project" value="UniProtKB-KW"/>
</dbReference>
<evidence type="ECO:0000259" key="6">
    <source>
        <dbReference type="PROSITE" id="PS50808"/>
    </source>
</evidence>
<reference evidence="7" key="1">
    <citation type="submission" date="2023-10" db="EMBL/GenBank/DDBJ databases">
        <title>Genome assemblies of two species of porcelain crab, Petrolisthes cinctipes and Petrolisthes manimaculis (Anomura: Porcellanidae).</title>
        <authorList>
            <person name="Angst P."/>
        </authorList>
    </citation>
    <scope>NUCLEOTIDE SEQUENCE</scope>
    <source>
        <strain evidence="7">PB745_01</strain>
        <tissue evidence="7">Gill</tissue>
    </source>
</reference>
<dbReference type="SMART" id="SM00614">
    <property type="entry name" value="ZnF_BED"/>
    <property type="match status" value="1"/>
</dbReference>
<accession>A0AAE1FR65</accession>
<evidence type="ECO:0000256" key="1">
    <source>
        <dbReference type="ARBA" id="ARBA00022723"/>
    </source>
</evidence>
<dbReference type="EMBL" id="JAWQEG010001584">
    <property type="protein sequence ID" value="KAK3878135.1"/>
    <property type="molecule type" value="Genomic_DNA"/>
</dbReference>
<dbReference type="Pfam" id="PF02892">
    <property type="entry name" value="zf-BED"/>
    <property type="match status" value="1"/>
</dbReference>
<dbReference type="GO" id="GO:0003677">
    <property type="term" value="F:DNA binding"/>
    <property type="evidence" value="ECO:0007669"/>
    <property type="project" value="InterPro"/>
</dbReference>
<dbReference type="InterPro" id="IPR036236">
    <property type="entry name" value="Znf_C2H2_sf"/>
</dbReference>
<dbReference type="Proteomes" id="UP001286313">
    <property type="component" value="Unassembled WGS sequence"/>
</dbReference>
<evidence type="ECO:0000256" key="5">
    <source>
        <dbReference type="SAM" id="MobiDB-lite"/>
    </source>
</evidence>
<dbReference type="SUPFAM" id="SSF57667">
    <property type="entry name" value="beta-beta-alpha zinc fingers"/>
    <property type="match status" value="1"/>
</dbReference>
<sequence length="196" mass="21591">MPRGRTGRVCESSTSSGRRLPRMPPPLLAPAPPTPPPPPPPTTTTTTTTRVSSTTTTASVVPPPHPVPRGRSRGSPVWLYFRFETEDRRRTMCSLCGHSMAWDPHTNSTSNMLKHIRNKHPLEHRQACQEGRHAMTTAFLHTYGHFCRDAASTLPTNTLLPSLTETSKLPACLNVITVITHDVHSHLSQSQPITTV</sequence>
<dbReference type="AlphaFoldDB" id="A0AAE1FR65"/>
<gene>
    <name evidence="7" type="ORF">Pcinc_017198</name>
</gene>
<comment type="caution">
    <text evidence="7">The sequence shown here is derived from an EMBL/GenBank/DDBJ whole genome shotgun (WGS) entry which is preliminary data.</text>
</comment>
<keyword evidence="2 4" id="KW-0863">Zinc-finger</keyword>
<keyword evidence="1" id="KW-0479">Metal-binding</keyword>
<feature type="domain" description="BED-type" evidence="6">
    <location>
        <begin position="72"/>
        <end position="127"/>
    </location>
</feature>
<keyword evidence="8" id="KW-1185">Reference proteome</keyword>
<feature type="compositionally biased region" description="Pro residues" evidence="5">
    <location>
        <begin position="22"/>
        <end position="42"/>
    </location>
</feature>